<sequence length="180" mass="19771">MGKHKGSPLQAQNGSSSNSLQTLDKSKKEDRKTTKPPPSLKQRIWAKIEASLWVISAIVAAIYGDGHSNLPGLLLHDRRIRRTSLLIGIGLLVINFVFNVYLRVWLQWLKGKEDWWKAAPIATPLATISGLCAGVALTVALWPALRYTAPLSVAVIFMGVIMAPHLLPSTIFSTPRKTGR</sequence>
<evidence type="ECO:0000256" key="1">
    <source>
        <dbReference type="SAM" id="MobiDB-lite"/>
    </source>
</evidence>
<dbReference type="Proteomes" id="UP001491310">
    <property type="component" value="Unassembled WGS sequence"/>
</dbReference>
<name>A0ABR2YU06_9CHLO</name>
<proteinExistence type="predicted"/>
<dbReference type="Pfam" id="PF20479">
    <property type="entry name" value="TMEM128"/>
    <property type="match status" value="1"/>
</dbReference>
<evidence type="ECO:0000313" key="3">
    <source>
        <dbReference type="EMBL" id="KAK9914884.1"/>
    </source>
</evidence>
<comment type="caution">
    <text evidence="3">The sequence shown here is derived from an EMBL/GenBank/DDBJ whole genome shotgun (WGS) entry which is preliminary data.</text>
</comment>
<feature type="transmembrane region" description="Helical" evidence="2">
    <location>
        <begin position="118"/>
        <end position="141"/>
    </location>
</feature>
<evidence type="ECO:0000256" key="2">
    <source>
        <dbReference type="SAM" id="Phobius"/>
    </source>
</evidence>
<accession>A0ABR2YU06</accession>
<feature type="compositionally biased region" description="Basic and acidic residues" evidence="1">
    <location>
        <begin position="24"/>
        <end position="33"/>
    </location>
</feature>
<keyword evidence="2" id="KW-0812">Transmembrane</keyword>
<dbReference type="InterPro" id="IPR033579">
    <property type="entry name" value="TMEM128"/>
</dbReference>
<gene>
    <name evidence="3" type="ORF">WJX75_001876</name>
</gene>
<dbReference type="PANTHER" id="PTHR31134">
    <property type="entry name" value="TRANSMEMBRANE PROTEIN 128"/>
    <property type="match status" value="1"/>
</dbReference>
<keyword evidence="2" id="KW-0472">Membrane</keyword>
<reference evidence="3 4" key="1">
    <citation type="journal article" date="2024" name="Nat. Commun.">
        <title>Phylogenomics reveals the evolutionary origins of lichenization in chlorophyte algae.</title>
        <authorList>
            <person name="Puginier C."/>
            <person name="Libourel C."/>
            <person name="Otte J."/>
            <person name="Skaloud P."/>
            <person name="Haon M."/>
            <person name="Grisel S."/>
            <person name="Petersen M."/>
            <person name="Berrin J.G."/>
            <person name="Delaux P.M."/>
            <person name="Dal Grande F."/>
            <person name="Keller J."/>
        </authorList>
    </citation>
    <scope>NUCLEOTIDE SEQUENCE [LARGE SCALE GENOMIC DNA]</scope>
    <source>
        <strain evidence="3 4">SAG 216-7</strain>
    </source>
</reference>
<feature type="region of interest" description="Disordered" evidence="1">
    <location>
        <begin position="1"/>
        <end position="38"/>
    </location>
</feature>
<dbReference type="PANTHER" id="PTHR31134:SF1">
    <property type="entry name" value="TRANSMEMBRANE PROTEIN 128"/>
    <property type="match status" value="1"/>
</dbReference>
<organism evidence="3 4">
    <name type="scientific">Coccomyxa subellipsoidea</name>
    <dbReference type="NCBI Taxonomy" id="248742"/>
    <lineage>
        <taxon>Eukaryota</taxon>
        <taxon>Viridiplantae</taxon>
        <taxon>Chlorophyta</taxon>
        <taxon>core chlorophytes</taxon>
        <taxon>Trebouxiophyceae</taxon>
        <taxon>Trebouxiophyceae incertae sedis</taxon>
        <taxon>Coccomyxaceae</taxon>
        <taxon>Coccomyxa</taxon>
    </lineage>
</organism>
<dbReference type="EMBL" id="JALJOT010000005">
    <property type="protein sequence ID" value="KAK9914884.1"/>
    <property type="molecule type" value="Genomic_DNA"/>
</dbReference>
<feature type="compositionally biased region" description="Polar residues" evidence="1">
    <location>
        <begin position="9"/>
        <end position="23"/>
    </location>
</feature>
<feature type="transmembrane region" description="Helical" evidence="2">
    <location>
        <begin position="84"/>
        <end position="106"/>
    </location>
</feature>
<keyword evidence="2" id="KW-1133">Transmembrane helix</keyword>
<feature type="transmembrane region" description="Helical" evidence="2">
    <location>
        <begin position="147"/>
        <end position="167"/>
    </location>
</feature>
<keyword evidence="4" id="KW-1185">Reference proteome</keyword>
<evidence type="ECO:0000313" key="4">
    <source>
        <dbReference type="Proteomes" id="UP001491310"/>
    </source>
</evidence>
<protein>
    <submittedName>
        <fullName evidence="3">Uncharacterized protein</fullName>
    </submittedName>
</protein>